<dbReference type="EMBL" id="BJVQ01000006">
    <property type="protein sequence ID" value="GEL45620.1"/>
    <property type="molecule type" value="Genomic_DNA"/>
</dbReference>
<evidence type="ECO:0000256" key="2">
    <source>
        <dbReference type="ARBA" id="ARBA00023015"/>
    </source>
</evidence>
<dbReference type="InterPro" id="IPR013324">
    <property type="entry name" value="RNA_pol_sigma_r3/r4-like"/>
</dbReference>
<keyword evidence="2" id="KW-0805">Transcription regulation</keyword>
<proteinExistence type="inferred from homology"/>
<dbReference type="NCBIfam" id="TIGR02937">
    <property type="entry name" value="sigma70-ECF"/>
    <property type="match status" value="1"/>
</dbReference>
<dbReference type="InterPro" id="IPR013249">
    <property type="entry name" value="RNA_pol_sigma70_r4_t2"/>
</dbReference>
<keyword evidence="5" id="KW-0804">Transcription</keyword>
<dbReference type="Pfam" id="PF08281">
    <property type="entry name" value="Sigma70_r4_2"/>
    <property type="match status" value="1"/>
</dbReference>
<dbReference type="InterPro" id="IPR013325">
    <property type="entry name" value="RNA_pol_sigma_r2"/>
</dbReference>
<evidence type="ECO:0000256" key="3">
    <source>
        <dbReference type="ARBA" id="ARBA00023082"/>
    </source>
</evidence>
<feature type="domain" description="RNA polymerase sigma-70 region 2" evidence="6">
    <location>
        <begin position="12"/>
        <end position="78"/>
    </location>
</feature>
<dbReference type="Proteomes" id="UP000564629">
    <property type="component" value="Unassembled WGS sequence"/>
</dbReference>
<keyword evidence="3" id="KW-0731">Sigma factor</keyword>
<dbReference type="GO" id="GO:0006352">
    <property type="term" value="P:DNA-templated transcription initiation"/>
    <property type="evidence" value="ECO:0007669"/>
    <property type="project" value="InterPro"/>
</dbReference>
<dbReference type="Pfam" id="PF04542">
    <property type="entry name" value="Sigma70_r2"/>
    <property type="match status" value="1"/>
</dbReference>
<dbReference type="InterPro" id="IPR039425">
    <property type="entry name" value="RNA_pol_sigma-70-like"/>
</dbReference>
<evidence type="ECO:0000256" key="1">
    <source>
        <dbReference type="ARBA" id="ARBA00010641"/>
    </source>
</evidence>
<feature type="domain" description="RNA polymerase sigma factor 70 region 4 type 2" evidence="7">
    <location>
        <begin position="105"/>
        <end position="157"/>
    </location>
</feature>
<sequence>MAHGDEVIAALARERGPALVAYAYLLSGSRRDAEDLVQDALVKTVLRARAGVDLRTAEGYVRRTVLTTYLDARRRSRRWLDALPRLAADADRTAPDPADAATARRDVQAALALLTPRQRACVVLRYVDDMTVTDVVAELGLSTGTVKRYLAEARGRLGPALTVTAGRPAHDDEEHVR</sequence>
<dbReference type="RefSeq" id="WP_146833761.1">
    <property type="nucleotide sequence ID" value="NZ_BJVQ01000006.1"/>
</dbReference>
<reference evidence="8 10" key="1">
    <citation type="submission" date="2019-07" db="EMBL/GenBank/DDBJ databases">
        <title>Whole genome shotgun sequence of Cellulomonas hominis NBRC 16055.</title>
        <authorList>
            <person name="Hosoyama A."/>
            <person name="Uohara A."/>
            <person name="Ohji S."/>
            <person name="Ichikawa N."/>
        </authorList>
    </citation>
    <scope>NUCLEOTIDE SEQUENCE [LARGE SCALE GENOMIC DNA]</scope>
    <source>
        <strain evidence="8 10">NBRC 16055</strain>
    </source>
</reference>
<dbReference type="GO" id="GO:0016987">
    <property type="term" value="F:sigma factor activity"/>
    <property type="evidence" value="ECO:0007669"/>
    <property type="project" value="UniProtKB-KW"/>
</dbReference>
<comment type="similarity">
    <text evidence="1">Belongs to the sigma-70 factor family. ECF subfamily.</text>
</comment>
<dbReference type="InterPro" id="IPR036388">
    <property type="entry name" value="WH-like_DNA-bd_sf"/>
</dbReference>
<organism evidence="8 10">
    <name type="scientific">Cellulomonas hominis</name>
    <dbReference type="NCBI Taxonomy" id="156981"/>
    <lineage>
        <taxon>Bacteria</taxon>
        <taxon>Bacillati</taxon>
        <taxon>Actinomycetota</taxon>
        <taxon>Actinomycetes</taxon>
        <taxon>Micrococcales</taxon>
        <taxon>Cellulomonadaceae</taxon>
        <taxon>Cellulomonas</taxon>
    </lineage>
</organism>
<dbReference type="InterPro" id="IPR014284">
    <property type="entry name" value="RNA_pol_sigma-70_dom"/>
</dbReference>
<dbReference type="SUPFAM" id="SSF88946">
    <property type="entry name" value="Sigma2 domain of RNA polymerase sigma factors"/>
    <property type="match status" value="1"/>
</dbReference>
<dbReference type="EMBL" id="JACHDN010000001">
    <property type="protein sequence ID" value="MBB5472443.1"/>
    <property type="molecule type" value="Genomic_DNA"/>
</dbReference>
<dbReference type="SUPFAM" id="SSF88659">
    <property type="entry name" value="Sigma3 and sigma4 domains of RNA polymerase sigma factors"/>
    <property type="match status" value="1"/>
</dbReference>
<dbReference type="GO" id="GO:0003677">
    <property type="term" value="F:DNA binding"/>
    <property type="evidence" value="ECO:0007669"/>
    <property type="project" value="UniProtKB-KW"/>
</dbReference>
<evidence type="ECO:0000313" key="8">
    <source>
        <dbReference type="EMBL" id="GEL45620.1"/>
    </source>
</evidence>
<dbReference type="Gene3D" id="1.10.1740.10">
    <property type="match status" value="1"/>
</dbReference>
<dbReference type="CDD" id="cd06171">
    <property type="entry name" value="Sigma70_r4"/>
    <property type="match status" value="1"/>
</dbReference>
<evidence type="ECO:0000259" key="7">
    <source>
        <dbReference type="Pfam" id="PF08281"/>
    </source>
</evidence>
<dbReference type="InterPro" id="IPR007627">
    <property type="entry name" value="RNA_pol_sigma70_r2"/>
</dbReference>
<reference evidence="9 11" key="2">
    <citation type="submission" date="2020-08" db="EMBL/GenBank/DDBJ databases">
        <title>Sequencing the genomes of 1000 actinobacteria strains.</title>
        <authorList>
            <person name="Klenk H.-P."/>
        </authorList>
    </citation>
    <scope>NUCLEOTIDE SEQUENCE [LARGE SCALE GENOMIC DNA]</scope>
    <source>
        <strain evidence="9 11">DSM 9581</strain>
    </source>
</reference>
<accession>A0A511F8S3</accession>
<dbReference type="PANTHER" id="PTHR43133:SF50">
    <property type="entry name" value="ECF RNA POLYMERASE SIGMA FACTOR SIGM"/>
    <property type="match status" value="1"/>
</dbReference>
<evidence type="ECO:0000259" key="6">
    <source>
        <dbReference type="Pfam" id="PF04542"/>
    </source>
</evidence>
<dbReference type="Proteomes" id="UP000321723">
    <property type="component" value="Unassembled WGS sequence"/>
</dbReference>
<evidence type="ECO:0000256" key="4">
    <source>
        <dbReference type="ARBA" id="ARBA00023125"/>
    </source>
</evidence>
<dbReference type="PANTHER" id="PTHR43133">
    <property type="entry name" value="RNA POLYMERASE ECF-TYPE SIGMA FACTO"/>
    <property type="match status" value="1"/>
</dbReference>
<comment type="caution">
    <text evidence="8">The sequence shown here is derived from an EMBL/GenBank/DDBJ whole genome shotgun (WGS) entry which is preliminary data.</text>
</comment>
<dbReference type="OrthoDB" id="3688906at2"/>
<evidence type="ECO:0000313" key="10">
    <source>
        <dbReference type="Proteomes" id="UP000321723"/>
    </source>
</evidence>
<dbReference type="AlphaFoldDB" id="A0A511F8S3"/>
<protein>
    <submittedName>
        <fullName evidence="8 9">RNA polymerase sigma factor</fullName>
    </submittedName>
</protein>
<name>A0A511F8S3_9CELL</name>
<evidence type="ECO:0000313" key="11">
    <source>
        <dbReference type="Proteomes" id="UP000564629"/>
    </source>
</evidence>
<keyword evidence="4" id="KW-0238">DNA-binding</keyword>
<evidence type="ECO:0000313" key="9">
    <source>
        <dbReference type="EMBL" id="MBB5472443.1"/>
    </source>
</evidence>
<gene>
    <name evidence="8" type="ORF">CHO01_07360</name>
    <name evidence="9" type="ORF">HNR08_001179</name>
</gene>
<keyword evidence="10" id="KW-1185">Reference proteome</keyword>
<evidence type="ECO:0000256" key="5">
    <source>
        <dbReference type="ARBA" id="ARBA00023163"/>
    </source>
</evidence>
<dbReference type="Gene3D" id="1.10.10.10">
    <property type="entry name" value="Winged helix-like DNA-binding domain superfamily/Winged helix DNA-binding domain"/>
    <property type="match status" value="1"/>
</dbReference>